<evidence type="ECO:0000256" key="4">
    <source>
        <dbReference type="ARBA" id="ARBA00022741"/>
    </source>
</evidence>
<dbReference type="GO" id="GO:0000166">
    <property type="term" value="F:nucleotide binding"/>
    <property type="evidence" value="ECO:0007669"/>
    <property type="project" value="UniProtKB-KW"/>
</dbReference>
<dbReference type="SUPFAM" id="SSF52972">
    <property type="entry name" value="ITPase-like"/>
    <property type="match status" value="1"/>
</dbReference>
<dbReference type="EC" id="3.6.1.73" evidence="9"/>
<evidence type="ECO:0000256" key="2">
    <source>
        <dbReference type="ARBA" id="ARBA00001946"/>
    </source>
</evidence>
<comment type="cofactor">
    <cofactor evidence="2">
        <name>Mg(2+)</name>
        <dbReference type="ChEBI" id="CHEBI:18420"/>
    </cofactor>
</comment>
<dbReference type="GO" id="GO:0009117">
    <property type="term" value="P:nucleotide metabolic process"/>
    <property type="evidence" value="ECO:0007669"/>
    <property type="project" value="UniProtKB-KW"/>
</dbReference>
<dbReference type="Pfam" id="PF01931">
    <property type="entry name" value="NTPase_I-T"/>
    <property type="match status" value="1"/>
</dbReference>
<evidence type="ECO:0000256" key="3">
    <source>
        <dbReference type="ARBA" id="ARBA00022723"/>
    </source>
</evidence>
<keyword evidence="6" id="KW-0460">Magnesium</keyword>
<dbReference type="EMBL" id="JAAIWM010000002">
    <property type="protein sequence ID" value="NEY71961.1"/>
    <property type="molecule type" value="Genomic_DNA"/>
</dbReference>
<evidence type="ECO:0000256" key="7">
    <source>
        <dbReference type="ARBA" id="ARBA00023080"/>
    </source>
</evidence>
<dbReference type="RefSeq" id="WP_163179503.1">
    <property type="nucleotide sequence ID" value="NZ_JAAIWM010000002.1"/>
</dbReference>
<keyword evidence="7" id="KW-0546">Nucleotide metabolism</keyword>
<dbReference type="Gene3D" id="3.90.950.10">
    <property type="match status" value="1"/>
</dbReference>
<evidence type="ECO:0000256" key="9">
    <source>
        <dbReference type="ARBA" id="ARBA00038901"/>
    </source>
</evidence>
<evidence type="ECO:0000256" key="6">
    <source>
        <dbReference type="ARBA" id="ARBA00022842"/>
    </source>
</evidence>
<gene>
    <name evidence="13" type="ORF">G4D63_09390</name>
</gene>
<evidence type="ECO:0000256" key="8">
    <source>
        <dbReference type="ARBA" id="ARBA00023211"/>
    </source>
</evidence>
<sequence length="171" mass="18700">MTITVGSTNFAKVEAIKSIFENSEVKSLPVPSNVSDQPFTDEETLEGASNRARHAMELGETELGIGLEGGVVEMSSGLYLCNWGALVDRFGFLTVAGGARIRLPEEVAYELRNGKELGPVMDAFAKKRDVRKLEGAIGVFTGDLVNRKEMFAHIVKLLAGQYQFYKNNHSS</sequence>
<dbReference type="AlphaFoldDB" id="A0A6M0Q6G7"/>
<dbReference type="InterPro" id="IPR050299">
    <property type="entry name" value="YjjX_NTPase"/>
</dbReference>
<evidence type="ECO:0000259" key="12">
    <source>
        <dbReference type="Pfam" id="PF01931"/>
    </source>
</evidence>
<evidence type="ECO:0000256" key="5">
    <source>
        <dbReference type="ARBA" id="ARBA00022801"/>
    </source>
</evidence>
<keyword evidence="8" id="KW-0464">Manganese</keyword>
<dbReference type="GO" id="GO:0046872">
    <property type="term" value="F:metal ion binding"/>
    <property type="evidence" value="ECO:0007669"/>
    <property type="project" value="UniProtKB-KW"/>
</dbReference>
<protein>
    <recommendedName>
        <fullName evidence="9">inosine/xanthosine triphosphatase</fullName>
        <ecNumber evidence="9">3.6.1.73</ecNumber>
    </recommendedName>
</protein>
<keyword evidence="3" id="KW-0479">Metal-binding</keyword>
<keyword evidence="4" id="KW-0547">Nucleotide-binding</keyword>
<dbReference type="InterPro" id="IPR026533">
    <property type="entry name" value="NTPase/PRRC1"/>
</dbReference>
<evidence type="ECO:0000256" key="10">
    <source>
        <dbReference type="ARBA" id="ARBA00048174"/>
    </source>
</evidence>
<dbReference type="Proteomes" id="UP000481043">
    <property type="component" value="Unassembled WGS sequence"/>
</dbReference>
<accession>A0A6M0Q6G7</accession>
<comment type="cofactor">
    <cofactor evidence="1">
        <name>Mn(2+)</name>
        <dbReference type="ChEBI" id="CHEBI:29035"/>
    </cofactor>
</comment>
<name>A0A6M0Q6G7_9BACI</name>
<dbReference type="GO" id="GO:0103023">
    <property type="term" value="F:ITPase activity"/>
    <property type="evidence" value="ECO:0007669"/>
    <property type="project" value="UniProtKB-EC"/>
</dbReference>
<dbReference type="PANTHER" id="PTHR34699:SF2">
    <property type="entry name" value="NON-CANONICAL PURINE NTP PHOSPHATASE_PRRC1 DOMAIN-CONTAINING PROTEIN"/>
    <property type="match status" value="1"/>
</dbReference>
<dbReference type="NCBIfam" id="NF002850">
    <property type="entry name" value="PRK03114.1"/>
    <property type="match status" value="1"/>
</dbReference>
<reference evidence="13 14" key="1">
    <citation type="submission" date="2020-02" db="EMBL/GenBank/DDBJ databases">
        <title>Bacillus aquiflavi sp. nov., isolated from yellow water of strong flavor Chinese baijiu in Yibin region of China.</title>
        <authorList>
            <person name="Xie J."/>
        </authorList>
    </citation>
    <scope>NUCLEOTIDE SEQUENCE [LARGE SCALE GENOMIC DNA]</scope>
    <source>
        <strain evidence="13 14">SA4</strain>
    </source>
</reference>
<keyword evidence="5" id="KW-0378">Hydrolase</keyword>
<dbReference type="PANTHER" id="PTHR34699">
    <property type="match status" value="1"/>
</dbReference>
<evidence type="ECO:0000256" key="11">
    <source>
        <dbReference type="ARBA" id="ARBA00048781"/>
    </source>
</evidence>
<evidence type="ECO:0000313" key="13">
    <source>
        <dbReference type="EMBL" id="NEY71961.1"/>
    </source>
</evidence>
<evidence type="ECO:0000256" key="1">
    <source>
        <dbReference type="ARBA" id="ARBA00001936"/>
    </source>
</evidence>
<proteinExistence type="predicted"/>
<keyword evidence="14" id="KW-1185">Reference proteome</keyword>
<organism evidence="13 14">
    <name type="scientific">Bacillus mesophilus</name>
    <dbReference type="NCBI Taxonomy" id="1808955"/>
    <lineage>
        <taxon>Bacteria</taxon>
        <taxon>Bacillati</taxon>
        <taxon>Bacillota</taxon>
        <taxon>Bacilli</taxon>
        <taxon>Bacillales</taxon>
        <taxon>Bacillaceae</taxon>
        <taxon>Bacillus</taxon>
    </lineage>
</organism>
<comment type="caution">
    <text evidence="13">The sequence shown here is derived from an EMBL/GenBank/DDBJ whole genome shotgun (WGS) entry which is preliminary data.</text>
</comment>
<dbReference type="InterPro" id="IPR029001">
    <property type="entry name" value="ITPase-like_fam"/>
</dbReference>
<evidence type="ECO:0000313" key="14">
    <source>
        <dbReference type="Proteomes" id="UP000481043"/>
    </source>
</evidence>
<comment type="catalytic activity">
    <reaction evidence="10">
        <text>ITP + H2O = IDP + phosphate + H(+)</text>
        <dbReference type="Rhea" id="RHEA:28330"/>
        <dbReference type="ChEBI" id="CHEBI:15377"/>
        <dbReference type="ChEBI" id="CHEBI:15378"/>
        <dbReference type="ChEBI" id="CHEBI:43474"/>
        <dbReference type="ChEBI" id="CHEBI:58280"/>
        <dbReference type="ChEBI" id="CHEBI:61402"/>
        <dbReference type="EC" id="3.6.1.73"/>
    </reaction>
</comment>
<comment type="catalytic activity">
    <reaction evidence="11">
        <text>XTP + H2O = XDP + phosphate + H(+)</text>
        <dbReference type="Rhea" id="RHEA:28406"/>
        <dbReference type="ChEBI" id="CHEBI:15377"/>
        <dbReference type="ChEBI" id="CHEBI:15378"/>
        <dbReference type="ChEBI" id="CHEBI:43474"/>
        <dbReference type="ChEBI" id="CHEBI:59884"/>
        <dbReference type="ChEBI" id="CHEBI:61314"/>
        <dbReference type="EC" id="3.6.1.73"/>
    </reaction>
</comment>
<feature type="domain" description="Non-canonical purine NTP phosphatase/PRRC1" evidence="12">
    <location>
        <begin position="6"/>
        <end position="155"/>
    </location>
</feature>